<dbReference type="PROSITE" id="PS50017">
    <property type="entry name" value="DEATH_DOMAIN"/>
    <property type="match status" value="1"/>
</dbReference>
<dbReference type="EMBL" id="CP028136">
    <property type="protein sequence ID" value="AVR44586.1"/>
    <property type="molecule type" value="Genomic_DNA"/>
</dbReference>
<proteinExistence type="predicted"/>
<dbReference type="AlphaFoldDB" id="A0A2R3Z2V6"/>
<protein>
    <recommendedName>
        <fullName evidence="1">Death domain-containing protein</fullName>
    </recommendedName>
</protein>
<dbReference type="KEGG" id="grs:C7S20_04515"/>
<reference evidence="3" key="1">
    <citation type="submission" date="2018-03" db="EMBL/GenBank/DDBJ databases">
        <title>Gramella fulva sp. nov., isolated from a dry surface of tidal flat.</title>
        <authorList>
            <person name="Hwang S.H."/>
            <person name="Hwang W.M."/>
            <person name="Kang K."/>
            <person name="Ahn T.-Y."/>
        </authorList>
    </citation>
    <scope>NUCLEOTIDE SEQUENCE [LARGE SCALE GENOMIC DNA]</scope>
    <source>
        <strain evidence="3">SH35</strain>
    </source>
</reference>
<dbReference type="Proteomes" id="UP000241507">
    <property type="component" value="Chromosome"/>
</dbReference>
<evidence type="ECO:0000313" key="3">
    <source>
        <dbReference type="Proteomes" id="UP000241507"/>
    </source>
</evidence>
<organism evidence="2 3">
    <name type="scientific">Christiangramia fulva</name>
    <dbReference type="NCBI Taxonomy" id="2126553"/>
    <lineage>
        <taxon>Bacteria</taxon>
        <taxon>Pseudomonadati</taxon>
        <taxon>Bacteroidota</taxon>
        <taxon>Flavobacteriia</taxon>
        <taxon>Flavobacteriales</taxon>
        <taxon>Flavobacteriaceae</taxon>
        <taxon>Christiangramia</taxon>
    </lineage>
</organism>
<evidence type="ECO:0000313" key="2">
    <source>
        <dbReference type="EMBL" id="AVR44586.1"/>
    </source>
</evidence>
<gene>
    <name evidence="2" type="ORF">C7S20_04515</name>
</gene>
<dbReference type="InterPro" id="IPR000488">
    <property type="entry name" value="Death_dom"/>
</dbReference>
<sequence>MGLITRNHLQNWADTVLSKSTLPYLISRLIRATSPKSTRAKMAWGSATYIGGWDGIVNCESDTAYVPQGVSLWELGTDLDIKGKANGEYEKRKDKPLSFEPTECVFIFVTPRLWTKKDEWIAEKKAEGIWKDVRVYDSVDIEQWLDDASSVSRWFASQNGVGASYPTDGMMTADEFWEEWSVGPNGIELLPETVIAGREIEKEKLLAILNSDPSLKAIKASTKNEAIAFIVACAKKFGDEYAQEFFSKALIVDTEGNFRSIKYNNDLNLNLIPRFEDYQPLYTAVGRGHHVLVPLGADDDFNQDTITLPTIDRDGQIKGLTQSGVEKNEAEKFSRESGRNITILKKLLGFPYNKAKWLTEQDIREVIPALLIGRWDETFKGDIELLEKLAKQPYDDYKQVLNKWKNLDESPILQIGETWRLTSPLDLWTNLASNLVMNDFQLLKECFEMAFKSGNPIANPKNDDFASRFNQKRKFSAWSRQGLTQSLILIARLGDSVSINIGNPQGWVDSIIQDLVKDATGELWISLDRDLPLISEASPNSFLKAIKASLEKDEPEIMDLFQEEEGFLHKTSHHTGLLWALESLAWFPAYLKDASLILLILARLDPGGHLSNRPINSIVEIYKPWHHQTLASIDERIQILKEVTIQEKQKGWNLLIRLLPNSHGVGQFTHKMRWRMFDMNTNLTRTYQEIWDTHTAVVKMLIELFDNDEKKFAQVLKATTELSPKDRKRVLDWAEEVHQVVKQEEFTTWETLRNILYRHRSHSDTKWALPEEELKRYERLYHKLQPEDVVKQNSWLFNNHHLEFPEGCKYEKRDGVNRYALKQNQDDEARKQAVEELIDSLGVEEALALRNDLKEFWIFGDAFARVNLTEDDVLSVCSSLEDEDPYIRFSHGFMYRKSVLEGFDWVKSLFNKLKEESFSHKVLSNVLIPLDQNMQLWNFISEQDKEVQDLYWCSVYPRFLHATEDEVEYGLNQLLSYKRFFSAIDVAYLRPEKVKSELLIEILEKAVTQEADEKARFKGHEIERIFEELDKRDIDRPKLIQLEWYYLALMDSYGSNRNPKNLEDELATNPSFFIDVLKWLYLPKDQELLEKEKEDISDEVFRSRGKQSYHLLHSWKKIPGLQEDNTIDKEVLWDWIKKARELAVDVERLKVADSEIGKLLAQYPENVPEWPNETIFEVIESINSDSIKQNYSSGMFNKRSFTSRGAFDGGDIERERASYFRKLSDDFKFKYPNVAQIFENMARSYLLEAERQDEEAERRRLEY</sequence>
<dbReference type="RefSeq" id="WP_107011364.1">
    <property type="nucleotide sequence ID" value="NZ_CP028136.1"/>
</dbReference>
<dbReference type="GO" id="GO:0007165">
    <property type="term" value="P:signal transduction"/>
    <property type="evidence" value="ECO:0007669"/>
    <property type="project" value="InterPro"/>
</dbReference>
<evidence type="ECO:0000259" key="1">
    <source>
        <dbReference type="PROSITE" id="PS50017"/>
    </source>
</evidence>
<accession>A0A2R3Z2V6</accession>
<dbReference type="OrthoDB" id="9796370at2"/>
<name>A0A2R3Z2V6_9FLAO</name>
<keyword evidence="3" id="KW-1185">Reference proteome</keyword>
<feature type="domain" description="Death" evidence="1">
    <location>
        <begin position="1078"/>
        <end position="1128"/>
    </location>
</feature>